<accession>A0A0V1KH89</accession>
<organism evidence="1 2">
    <name type="scientific">Trichinella nativa</name>
    <dbReference type="NCBI Taxonomy" id="6335"/>
    <lineage>
        <taxon>Eukaryota</taxon>
        <taxon>Metazoa</taxon>
        <taxon>Ecdysozoa</taxon>
        <taxon>Nematoda</taxon>
        <taxon>Enoplea</taxon>
        <taxon>Dorylaimia</taxon>
        <taxon>Trichinellida</taxon>
        <taxon>Trichinellidae</taxon>
        <taxon>Trichinella</taxon>
    </lineage>
</organism>
<name>A0A0V1KH89_9BILA</name>
<dbReference type="Proteomes" id="UP000054721">
    <property type="component" value="Unassembled WGS sequence"/>
</dbReference>
<reference evidence="1 2" key="1">
    <citation type="submission" date="2015-05" db="EMBL/GenBank/DDBJ databases">
        <title>Evolution of Trichinella species and genotypes.</title>
        <authorList>
            <person name="Korhonen P.K."/>
            <person name="Edoardo P."/>
            <person name="Giuseppe L.R."/>
            <person name="Gasser R.B."/>
        </authorList>
    </citation>
    <scope>NUCLEOTIDE SEQUENCE [LARGE SCALE GENOMIC DNA]</scope>
    <source>
        <strain evidence="1">ISS10</strain>
    </source>
</reference>
<evidence type="ECO:0000313" key="2">
    <source>
        <dbReference type="Proteomes" id="UP000054721"/>
    </source>
</evidence>
<dbReference type="EMBL" id="JYDW01002786">
    <property type="protein sequence ID" value="KRZ46591.1"/>
    <property type="molecule type" value="Genomic_DNA"/>
</dbReference>
<sequence length="30" mass="3400">MDHEHMARRNSKYLGYTTGEGLPPVIVKAK</sequence>
<gene>
    <name evidence="1" type="ORF">T02_12955</name>
</gene>
<evidence type="ECO:0000313" key="1">
    <source>
        <dbReference type="EMBL" id="KRZ46591.1"/>
    </source>
</evidence>
<keyword evidence="2" id="KW-1185">Reference proteome</keyword>
<proteinExistence type="predicted"/>
<dbReference type="AlphaFoldDB" id="A0A0V1KH89"/>
<protein>
    <submittedName>
        <fullName evidence="1">Uncharacterized protein</fullName>
    </submittedName>
</protein>
<comment type="caution">
    <text evidence="1">The sequence shown here is derived from an EMBL/GenBank/DDBJ whole genome shotgun (WGS) entry which is preliminary data.</text>
</comment>